<accession>A0A9P4M535</accession>
<keyword evidence="4 5" id="KW-0472">Membrane</keyword>
<evidence type="ECO:0000256" key="5">
    <source>
        <dbReference type="SAM" id="Phobius"/>
    </source>
</evidence>
<comment type="caution">
    <text evidence="7">The sequence shown here is derived from an EMBL/GenBank/DDBJ whole genome shotgun (WGS) entry which is preliminary data.</text>
</comment>
<keyword evidence="2 5" id="KW-0812">Transmembrane</keyword>
<dbReference type="Proteomes" id="UP000799772">
    <property type="component" value="Unassembled WGS sequence"/>
</dbReference>
<dbReference type="OrthoDB" id="1077582at2759"/>
<evidence type="ECO:0000313" key="8">
    <source>
        <dbReference type="Proteomes" id="UP000799772"/>
    </source>
</evidence>
<dbReference type="InterPro" id="IPR032805">
    <property type="entry name" value="Wax_synthase_dom"/>
</dbReference>
<proteinExistence type="predicted"/>
<feature type="transmembrane region" description="Helical" evidence="5">
    <location>
        <begin position="219"/>
        <end position="247"/>
    </location>
</feature>
<evidence type="ECO:0000256" key="2">
    <source>
        <dbReference type="ARBA" id="ARBA00022692"/>
    </source>
</evidence>
<gene>
    <name evidence="7" type="ORF">NA57DRAFT_48353</name>
</gene>
<feature type="transmembrane region" description="Helical" evidence="5">
    <location>
        <begin position="307"/>
        <end position="327"/>
    </location>
</feature>
<protein>
    <recommendedName>
        <fullName evidence="6">Wax synthase domain-containing protein</fullName>
    </recommendedName>
</protein>
<evidence type="ECO:0000313" key="7">
    <source>
        <dbReference type="EMBL" id="KAF2093444.1"/>
    </source>
</evidence>
<evidence type="ECO:0000256" key="3">
    <source>
        <dbReference type="ARBA" id="ARBA00022989"/>
    </source>
</evidence>
<dbReference type="GO" id="GO:0016020">
    <property type="term" value="C:membrane"/>
    <property type="evidence" value="ECO:0007669"/>
    <property type="project" value="UniProtKB-SubCell"/>
</dbReference>
<dbReference type="EMBL" id="ML978138">
    <property type="protein sequence ID" value="KAF2093444.1"/>
    <property type="molecule type" value="Genomic_DNA"/>
</dbReference>
<dbReference type="Pfam" id="PF13813">
    <property type="entry name" value="MBOAT_2"/>
    <property type="match status" value="1"/>
</dbReference>
<organism evidence="7 8">
    <name type="scientific">Rhizodiscina lignyota</name>
    <dbReference type="NCBI Taxonomy" id="1504668"/>
    <lineage>
        <taxon>Eukaryota</taxon>
        <taxon>Fungi</taxon>
        <taxon>Dikarya</taxon>
        <taxon>Ascomycota</taxon>
        <taxon>Pezizomycotina</taxon>
        <taxon>Dothideomycetes</taxon>
        <taxon>Pleosporomycetidae</taxon>
        <taxon>Aulographales</taxon>
        <taxon>Rhizodiscinaceae</taxon>
        <taxon>Rhizodiscina</taxon>
    </lineage>
</organism>
<evidence type="ECO:0000256" key="4">
    <source>
        <dbReference type="ARBA" id="ARBA00023136"/>
    </source>
</evidence>
<keyword evidence="3 5" id="KW-1133">Transmembrane helix</keyword>
<feature type="domain" description="Wax synthase" evidence="6">
    <location>
        <begin position="252"/>
        <end position="327"/>
    </location>
</feature>
<comment type="subcellular location">
    <subcellularLocation>
        <location evidence="1">Membrane</location>
        <topology evidence="1">Multi-pass membrane protein</topology>
    </subcellularLocation>
</comment>
<evidence type="ECO:0000259" key="6">
    <source>
        <dbReference type="Pfam" id="PF13813"/>
    </source>
</evidence>
<evidence type="ECO:0000256" key="1">
    <source>
        <dbReference type="ARBA" id="ARBA00004141"/>
    </source>
</evidence>
<feature type="transmembrane region" description="Helical" evidence="5">
    <location>
        <begin position="42"/>
        <end position="59"/>
    </location>
</feature>
<feature type="transmembrane region" description="Helical" evidence="5">
    <location>
        <begin position="12"/>
        <end position="35"/>
    </location>
</feature>
<reference evidence="7" key="1">
    <citation type="journal article" date="2020" name="Stud. Mycol.">
        <title>101 Dothideomycetes genomes: a test case for predicting lifestyles and emergence of pathogens.</title>
        <authorList>
            <person name="Haridas S."/>
            <person name="Albert R."/>
            <person name="Binder M."/>
            <person name="Bloem J."/>
            <person name="Labutti K."/>
            <person name="Salamov A."/>
            <person name="Andreopoulos B."/>
            <person name="Baker S."/>
            <person name="Barry K."/>
            <person name="Bills G."/>
            <person name="Bluhm B."/>
            <person name="Cannon C."/>
            <person name="Castanera R."/>
            <person name="Culley D."/>
            <person name="Daum C."/>
            <person name="Ezra D."/>
            <person name="Gonzalez J."/>
            <person name="Henrissat B."/>
            <person name="Kuo A."/>
            <person name="Liang C."/>
            <person name="Lipzen A."/>
            <person name="Lutzoni F."/>
            <person name="Magnuson J."/>
            <person name="Mondo S."/>
            <person name="Nolan M."/>
            <person name="Ohm R."/>
            <person name="Pangilinan J."/>
            <person name="Park H.-J."/>
            <person name="Ramirez L."/>
            <person name="Alfaro M."/>
            <person name="Sun H."/>
            <person name="Tritt A."/>
            <person name="Yoshinaga Y."/>
            <person name="Zwiers L.-H."/>
            <person name="Turgeon B."/>
            <person name="Goodwin S."/>
            <person name="Spatafora J."/>
            <person name="Crous P."/>
            <person name="Grigoriev I."/>
        </authorList>
    </citation>
    <scope>NUCLEOTIDE SEQUENCE</scope>
    <source>
        <strain evidence="7">CBS 133067</strain>
    </source>
</reference>
<name>A0A9P4M535_9PEZI</name>
<keyword evidence="8" id="KW-1185">Reference proteome</keyword>
<dbReference type="AlphaFoldDB" id="A0A9P4M535"/>
<sequence length="417" mass="47152">MLKYTPLAERYAVNGAFATLVVPLCYILISLCAAFRPSASRTVLTGSAIIAITFLLYNIRIDAPYAEIYAGLTCWGIYLFHWCDRILLASQDHEKWHDVPTTDGPAKRPPRQLEFGPPEGFLKRLKWSWSHTIATRGFGKSWQVKKVPPAPPPGTGRWTFVVAHLLRFFIFMTIADLGKIWAANTALTGYHYWEDAESAKASGDPVFFSLSLMERVQCCWLLICVAYWTLTFISSLLYAVTVALGIWKSEDCPPPFGDLKHLYTVRNAWSIVWHQCLRRIATVPGTLVAKRWLKLKPGTFASKYSQLFIGFAVTGAAHSIGSLLIWGRDTGEIPFWMAQATAIMIEDHVVSFGKQLGLKDSEFWRFAGFVWVGVWFSWSPQTLFGNSVEDGFLISRRPPDMFGFDAWLKMRRGVVQT</sequence>